<feature type="signal peptide" evidence="1">
    <location>
        <begin position="1"/>
        <end position="24"/>
    </location>
</feature>
<dbReference type="EMBL" id="PDOB01000001">
    <property type="protein sequence ID" value="PIL41527.1"/>
    <property type="molecule type" value="Genomic_DNA"/>
</dbReference>
<dbReference type="RefSeq" id="WP_099914013.1">
    <property type="nucleotide sequence ID" value="NZ_BMHS01000001.1"/>
</dbReference>
<dbReference type="SMART" id="SM00867">
    <property type="entry name" value="YceI"/>
    <property type="match status" value="1"/>
</dbReference>
<evidence type="ECO:0000256" key="1">
    <source>
        <dbReference type="SAM" id="SignalP"/>
    </source>
</evidence>
<accession>A0A2G8T639</accession>
<evidence type="ECO:0000313" key="4">
    <source>
        <dbReference type="Proteomes" id="UP000228593"/>
    </source>
</evidence>
<organism evidence="3 4">
    <name type="scientific">Massilia psychrophila</name>
    <dbReference type="NCBI Taxonomy" id="1603353"/>
    <lineage>
        <taxon>Bacteria</taxon>
        <taxon>Pseudomonadati</taxon>
        <taxon>Pseudomonadota</taxon>
        <taxon>Betaproteobacteria</taxon>
        <taxon>Burkholderiales</taxon>
        <taxon>Oxalobacteraceae</taxon>
        <taxon>Telluria group</taxon>
        <taxon>Massilia</taxon>
    </lineage>
</organism>
<dbReference type="Proteomes" id="UP000228593">
    <property type="component" value="Unassembled WGS sequence"/>
</dbReference>
<protein>
    <submittedName>
        <fullName evidence="3">Polyisoprenoid-binding protein</fullName>
    </submittedName>
</protein>
<name>A0A2G8T639_9BURK</name>
<sequence length="187" mass="19932">MTLSRRLLPLLPASLIAVALTVGAVPLKTDPAYSSVSVTFKQMNVPVDAKFKKVSASIDYDAAKPELAKASVDIDTASLDLGEAEMNKEVAKKDWFNSAQYPKASFVSSSIKPAGAGKLNVTGKLSIKGKSADVTFPLTIKLEAGKQVFEGALPIKRLAFNIGDGEWKDTSMVADEVVIKFRVTAAQ</sequence>
<dbReference type="PANTHER" id="PTHR34406:SF1">
    <property type="entry name" value="PROTEIN YCEI"/>
    <property type="match status" value="1"/>
</dbReference>
<dbReference type="Gene3D" id="2.40.128.110">
    <property type="entry name" value="Lipid/polyisoprenoid-binding, YceI-like"/>
    <property type="match status" value="1"/>
</dbReference>
<reference evidence="3 4" key="1">
    <citation type="submission" date="2017-10" db="EMBL/GenBank/DDBJ databases">
        <title>Massilia psychrophilum sp. nov., a novel purple-pigmented bacterium isolated from Tianshan glacier, Xinjiang Municipality, China.</title>
        <authorList>
            <person name="Wang H."/>
        </authorList>
    </citation>
    <scope>NUCLEOTIDE SEQUENCE [LARGE SCALE GENOMIC DNA]</scope>
    <source>
        <strain evidence="3 4">JCM 30813</strain>
    </source>
</reference>
<proteinExistence type="predicted"/>
<dbReference type="InterPro" id="IPR036761">
    <property type="entry name" value="TTHA0802/YceI-like_sf"/>
</dbReference>
<feature type="domain" description="Lipid/polyisoprenoid-binding YceI-like" evidence="2">
    <location>
        <begin position="26"/>
        <end position="186"/>
    </location>
</feature>
<feature type="chain" id="PRO_5013883366" evidence="1">
    <location>
        <begin position="25"/>
        <end position="187"/>
    </location>
</feature>
<dbReference type="AlphaFoldDB" id="A0A2G8T639"/>
<evidence type="ECO:0000259" key="2">
    <source>
        <dbReference type="SMART" id="SM00867"/>
    </source>
</evidence>
<dbReference type="PANTHER" id="PTHR34406">
    <property type="entry name" value="PROTEIN YCEI"/>
    <property type="match status" value="1"/>
</dbReference>
<keyword evidence="4" id="KW-1185">Reference proteome</keyword>
<dbReference type="SUPFAM" id="SSF101874">
    <property type="entry name" value="YceI-like"/>
    <property type="match status" value="1"/>
</dbReference>
<evidence type="ECO:0000313" key="3">
    <source>
        <dbReference type="EMBL" id="PIL41527.1"/>
    </source>
</evidence>
<comment type="caution">
    <text evidence="3">The sequence shown here is derived from an EMBL/GenBank/DDBJ whole genome shotgun (WGS) entry which is preliminary data.</text>
</comment>
<keyword evidence="1" id="KW-0732">Signal</keyword>
<dbReference type="InterPro" id="IPR007372">
    <property type="entry name" value="Lipid/polyisoprenoid-bd_YceI"/>
</dbReference>
<gene>
    <name evidence="3" type="ORF">CR103_00240</name>
</gene>
<dbReference type="OrthoDB" id="1247465at2"/>
<dbReference type="Pfam" id="PF04264">
    <property type="entry name" value="YceI"/>
    <property type="match status" value="1"/>
</dbReference>